<name>A0ABX0F8V8_9BACL</name>
<dbReference type="PRINTS" id="PR00502">
    <property type="entry name" value="NUDIXFAMILY"/>
</dbReference>
<feature type="compositionally biased region" description="Basic and acidic residues" evidence="3">
    <location>
        <begin position="1"/>
        <end position="10"/>
    </location>
</feature>
<feature type="region of interest" description="Disordered" evidence="3">
    <location>
        <begin position="1"/>
        <end position="23"/>
    </location>
</feature>
<dbReference type="Gene3D" id="1.10.10.10">
    <property type="entry name" value="Winged helix-like DNA-binding domain superfamily/Winged helix DNA-binding domain"/>
    <property type="match status" value="1"/>
</dbReference>
<dbReference type="SUPFAM" id="SSF46785">
    <property type="entry name" value="Winged helix' DNA-binding domain"/>
    <property type="match status" value="1"/>
</dbReference>
<dbReference type="Pfam" id="PF21906">
    <property type="entry name" value="WHD_NrtR"/>
    <property type="match status" value="1"/>
</dbReference>
<dbReference type="InterPro" id="IPR015797">
    <property type="entry name" value="NUDIX_hydrolase-like_dom_sf"/>
</dbReference>
<reference evidence="5 6" key="1">
    <citation type="submission" date="2020-01" db="EMBL/GenBank/DDBJ databases">
        <title>Polyphasic characterisation and genomic insights into a novel alkali tolerant bacterium VR-M41.</title>
        <authorList>
            <person name="Vemuluri V.R."/>
        </authorList>
    </citation>
    <scope>NUCLEOTIDE SEQUENCE [LARGE SCALE GENOMIC DNA]</scope>
    <source>
        <strain evidence="5 6">VR-M41</strain>
    </source>
</reference>
<dbReference type="RefSeq" id="WP_166275160.1">
    <property type="nucleotide sequence ID" value="NZ_JAAFGS010000004.1"/>
</dbReference>
<keyword evidence="6" id="KW-1185">Reference proteome</keyword>
<dbReference type="InterPro" id="IPR036388">
    <property type="entry name" value="WH-like_DNA-bd_sf"/>
</dbReference>
<sequence>MTDGKAERPQGRKPRRDADGLTEEEFLAGYDAGDYERPSVAADMVIFTVAGEKEENYRKLPKRSLRVLLVRRGGHPYLGCWALPGGFVRPNETAGEAAERELREETGVDRVYMEQLHTFSDVGRDPRTWVMSCAHMALVDSGELKVRAGDDAEHAAWFELTYRLKSESRERLDEGGMLHVRRCELRLTPVRSDGEEAGDPPTDGDELTAVVEHRRIRTNRASTEEYAIAGNKGLAFDHAKIVAMAVDRLRGRLEEGELALHLMPELFTLTELQQVYEAILDRELLKAAFRRKAEPLVEKTDQYTENAGHRPSRLYRRSREEWGDYS</sequence>
<accession>A0ABX0F8V8</accession>
<protein>
    <submittedName>
        <fullName evidence="5">NUDIX hydrolase</fullName>
    </submittedName>
</protein>
<gene>
    <name evidence="5" type="ORF">GYN08_13825</name>
</gene>
<dbReference type="Pfam" id="PF00293">
    <property type="entry name" value="NUDIX"/>
    <property type="match status" value="1"/>
</dbReference>
<dbReference type="InterPro" id="IPR020084">
    <property type="entry name" value="NUDIX_hydrolase_CS"/>
</dbReference>
<dbReference type="PANTHER" id="PTHR43736">
    <property type="entry name" value="ADP-RIBOSE PYROPHOSPHATASE"/>
    <property type="match status" value="1"/>
</dbReference>
<dbReference type="PANTHER" id="PTHR43736:SF4">
    <property type="entry name" value="SLR1690 PROTEIN"/>
    <property type="match status" value="1"/>
</dbReference>
<evidence type="ECO:0000256" key="1">
    <source>
        <dbReference type="ARBA" id="ARBA00022801"/>
    </source>
</evidence>
<evidence type="ECO:0000259" key="4">
    <source>
        <dbReference type="PROSITE" id="PS51462"/>
    </source>
</evidence>
<dbReference type="PROSITE" id="PS00893">
    <property type="entry name" value="NUDIX_BOX"/>
    <property type="match status" value="1"/>
</dbReference>
<evidence type="ECO:0000313" key="5">
    <source>
        <dbReference type="EMBL" id="NGZ76404.1"/>
    </source>
</evidence>
<dbReference type="InterPro" id="IPR054105">
    <property type="entry name" value="WHD_NrtR"/>
</dbReference>
<organism evidence="5 6">
    <name type="scientific">Saccharibacillus alkalitolerans</name>
    <dbReference type="NCBI Taxonomy" id="2705290"/>
    <lineage>
        <taxon>Bacteria</taxon>
        <taxon>Bacillati</taxon>
        <taxon>Bacillota</taxon>
        <taxon>Bacilli</taxon>
        <taxon>Bacillales</taxon>
        <taxon>Paenibacillaceae</taxon>
        <taxon>Saccharibacillus</taxon>
    </lineage>
</organism>
<dbReference type="PROSITE" id="PS51462">
    <property type="entry name" value="NUDIX"/>
    <property type="match status" value="1"/>
</dbReference>
<dbReference type="Proteomes" id="UP000800303">
    <property type="component" value="Unassembled WGS sequence"/>
</dbReference>
<proteinExistence type="inferred from homology"/>
<dbReference type="InterPro" id="IPR000086">
    <property type="entry name" value="NUDIX_hydrolase_dom"/>
</dbReference>
<comment type="caution">
    <text evidence="5">The sequence shown here is derived from an EMBL/GenBank/DDBJ whole genome shotgun (WGS) entry which is preliminary data.</text>
</comment>
<dbReference type="Gene3D" id="3.90.79.10">
    <property type="entry name" value="Nucleoside Triphosphate Pyrophosphohydrolase"/>
    <property type="match status" value="1"/>
</dbReference>
<dbReference type="SUPFAM" id="SSF55811">
    <property type="entry name" value="Nudix"/>
    <property type="match status" value="1"/>
</dbReference>
<comment type="similarity">
    <text evidence="2">Belongs to the Nudix hydrolase family.</text>
</comment>
<dbReference type="InterPro" id="IPR020476">
    <property type="entry name" value="Nudix_hydrolase"/>
</dbReference>
<dbReference type="EMBL" id="JAAFGS010000004">
    <property type="protein sequence ID" value="NGZ76404.1"/>
    <property type="molecule type" value="Genomic_DNA"/>
</dbReference>
<evidence type="ECO:0000256" key="2">
    <source>
        <dbReference type="RuleBase" id="RU003476"/>
    </source>
</evidence>
<dbReference type="InterPro" id="IPR036390">
    <property type="entry name" value="WH_DNA-bd_sf"/>
</dbReference>
<dbReference type="CDD" id="cd18873">
    <property type="entry name" value="NUDIX_NadM_like"/>
    <property type="match status" value="1"/>
</dbReference>
<dbReference type="GO" id="GO:0016787">
    <property type="term" value="F:hydrolase activity"/>
    <property type="evidence" value="ECO:0007669"/>
    <property type="project" value="UniProtKB-KW"/>
</dbReference>
<evidence type="ECO:0000256" key="3">
    <source>
        <dbReference type="SAM" id="MobiDB-lite"/>
    </source>
</evidence>
<evidence type="ECO:0000313" key="6">
    <source>
        <dbReference type="Proteomes" id="UP000800303"/>
    </source>
</evidence>
<keyword evidence="1 2" id="KW-0378">Hydrolase</keyword>
<feature type="domain" description="Nudix hydrolase" evidence="4">
    <location>
        <begin position="37"/>
        <end position="185"/>
    </location>
</feature>